<dbReference type="RefSeq" id="WP_249860381.1">
    <property type="nucleotide sequence ID" value="NZ_CP027059.1"/>
</dbReference>
<protein>
    <submittedName>
        <fullName evidence="1">Uncharacterized protein</fullName>
    </submittedName>
</protein>
<proteinExistence type="predicted"/>
<organism evidence="1 2">
    <name type="scientific">Paenibacillus konkukensis</name>
    <dbReference type="NCBI Taxonomy" id="2020716"/>
    <lineage>
        <taxon>Bacteria</taxon>
        <taxon>Bacillati</taxon>
        <taxon>Bacillota</taxon>
        <taxon>Bacilli</taxon>
        <taxon>Bacillales</taxon>
        <taxon>Paenibacillaceae</taxon>
        <taxon>Paenibacillus</taxon>
    </lineage>
</organism>
<dbReference type="Proteomes" id="UP001057134">
    <property type="component" value="Chromosome"/>
</dbReference>
<accession>A0ABY4RSB1</accession>
<keyword evidence="2" id="KW-1185">Reference proteome</keyword>
<name>A0ABY4RSB1_9BACL</name>
<evidence type="ECO:0000313" key="2">
    <source>
        <dbReference type="Proteomes" id="UP001057134"/>
    </source>
</evidence>
<dbReference type="EMBL" id="CP027059">
    <property type="protein sequence ID" value="UQZ84634.1"/>
    <property type="molecule type" value="Genomic_DNA"/>
</dbReference>
<gene>
    <name evidence="1" type="ORF">SK3146_03889</name>
</gene>
<reference evidence="1" key="2">
    <citation type="journal article" date="2021" name="J Anim Sci Technol">
        <title>Complete genome sequence of Paenibacillus konkukensis sp. nov. SK3146 as a potential probiotic strain.</title>
        <authorList>
            <person name="Jung H.I."/>
            <person name="Park S."/>
            <person name="Niu K.M."/>
            <person name="Lee S.W."/>
            <person name="Kothari D."/>
            <person name="Yi K.J."/>
            <person name="Kim S.K."/>
        </authorList>
    </citation>
    <scope>NUCLEOTIDE SEQUENCE</scope>
    <source>
        <strain evidence="1">SK3146</strain>
    </source>
</reference>
<sequence length="66" mass="7573">MRVLCIFPDDSTTDIYVSEIGEFLRLTQLVNAITMEGINYGVAHTELIVEKESFYVSMLLKHRHSP</sequence>
<evidence type="ECO:0000313" key="1">
    <source>
        <dbReference type="EMBL" id="UQZ84634.1"/>
    </source>
</evidence>
<reference evidence="1" key="1">
    <citation type="submission" date="2018-02" db="EMBL/GenBank/DDBJ databases">
        <authorList>
            <person name="Kim S.-K."/>
            <person name="Jung H.-I."/>
            <person name="Lee S.-W."/>
        </authorList>
    </citation>
    <scope>NUCLEOTIDE SEQUENCE</scope>
    <source>
        <strain evidence="1">SK3146</strain>
    </source>
</reference>